<dbReference type="Pfam" id="PF00436">
    <property type="entry name" value="SSB"/>
    <property type="match status" value="1"/>
</dbReference>
<comment type="caution">
    <text evidence="5">The sequence shown here is derived from an EMBL/GenBank/DDBJ whole genome shotgun (WGS) entry which is preliminary data.</text>
</comment>
<keyword evidence="1 2" id="KW-0238">DNA-binding</keyword>
<evidence type="ECO:0000256" key="1">
    <source>
        <dbReference type="ARBA" id="ARBA00023125"/>
    </source>
</evidence>
<sequence>MTRQLDLTVQGVVGTNPVLSRVGDNARPYCRFRVAVTPTYRTEQGWNNAETIWFTAKAWGQLAANLSHSLRKGDAVLLTGRFSQESWENNGRKHETNVITLQAAGHDLTRGESRFARVRAAESAPSASSGAGTGDAELEPGSEERIPSDHWEVEAAASDASASPAPGSAVAQESAESTEVTESTGLGQSSPTHAQSPESFVIDPACAHTEDQSGESWPVYELADDLVEQALGVS</sequence>
<organism evidence="5 6">
    <name type="scientific">Actinomyces viscosus</name>
    <dbReference type="NCBI Taxonomy" id="1656"/>
    <lineage>
        <taxon>Bacteria</taxon>
        <taxon>Bacillati</taxon>
        <taxon>Actinomycetota</taxon>
        <taxon>Actinomycetes</taxon>
        <taxon>Actinomycetales</taxon>
        <taxon>Actinomycetaceae</taxon>
        <taxon>Actinomyces</taxon>
    </lineage>
</organism>
<reference evidence="6" key="1">
    <citation type="submission" date="2023-06" db="EMBL/GenBank/DDBJ databases">
        <title>Identification and characterization of horizontal gene transfer across gut microbiota members of farm animals based on homology search.</title>
        <authorList>
            <person name="Zeman M."/>
            <person name="Kubasova T."/>
            <person name="Jahodarova E."/>
            <person name="Nykrynova M."/>
            <person name="Rychlik I."/>
        </authorList>
    </citation>
    <scope>NUCLEOTIDE SEQUENCE [LARGE SCALE GENOMIC DNA]</scope>
    <source>
        <strain evidence="6">ET81</strain>
    </source>
</reference>
<feature type="compositionally biased region" description="Polar residues" evidence="4">
    <location>
        <begin position="185"/>
        <end position="198"/>
    </location>
</feature>
<accession>A0ABT7TWM0</accession>
<keyword evidence="6" id="KW-1185">Reference proteome</keyword>
<feature type="compositionally biased region" description="Low complexity" evidence="4">
    <location>
        <begin position="155"/>
        <end position="184"/>
    </location>
</feature>
<dbReference type="Gene3D" id="2.40.50.140">
    <property type="entry name" value="Nucleic acid-binding proteins"/>
    <property type="match status" value="1"/>
</dbReference>
<evidence type="ECO:0000256" key="3">
    <source>
        <dbReference type="RuleBase" id="RU000524"/>
    </source>
</evidence>
<feature type="region of interest" description="Disordered" evidence="4">
    <location>
        <begin position="118"/>
        <end position="217"/>
    </location>
</feature>
<gene>
    <name evidence="5" type="ORF">QUV91_04145</name>
</gene>
<name>A0ABT7TWM0_ACTVI</name>
<evidence type="ECO:0000313" key="5">
    <source>
        <dbReference type="EMBL" id="MDM8076237.1"/>
    </source>
</evidence>
<dbReference type="PROSITE" id="PS50935">
    <property type="entry name" value="SSB"/>
    <property type="match status" value="1"/>
</dbReference>
<dbReference type="InterPro" id="IPR011344">
    <property type="entry name" value="ssDNA-bd"/>
</dbReference>
<dbReference type="Proteomes" id="UP001529257">
    <property type="component" value="Unassembled WGS sequence"/>
</dbReference>
<dbReference type="InterPro" id="IPR012340">
    <property type="entry name" value="NA-bd_OB-fold"/>
</dbReference>
<dbReference type="InterPro" id="IPR000424">
    <property type="entry name" value="Primosome_PriB/ssb"/>
</dbReference>
<protein>
    <recommendedName>
        <fullName evidence="3">Single-stranded DNA-binding protein</fullName>
    </recommendedName>
</protein>
<evidence type="ECO:0000256" key="4">
    <source>
        <dbReference type="SAM" id="MobiDB-lite"/>
    </source>
</evidence>
<dbReference type="EMBL" id="JAUDBR010000004">
    <property type="protein sequence ID" value="MDM8076237.1"/>
    <property type="molecule type" value="Genomic_DNA"/>
</dbReference>
<dbReference type="SUPFAM" id="SSF50249">
    <property type="entry name" value="Nucleic acid-binding proteins"/>
    <property type="match status" value="1"/>
</dbReference>
<dbReference type="NCBIfam" id="TIGR00621">
    <property type="entry name" value="ssb"/>
    <property type="match status" value="1"/>
</dbReference>
<dbReference type="CDD" id="cd04496">
    <property type="entry name" value="SSB_OBF"/>
    <property type="match status" value="1"/>
</dbReference>
<dbReference type="RefSeq" id="WP_289595409.1">
    <property type="nucleotide sequence ID" value="NZ_JAUDBR010000004.1"/>
</dbReference>
<feature type="compositionally biased region" description="Basic and acidic residues" evidence="4">
    <location>
        <begin position="142"/>
        <end position="153"/>
    </location>
</feature>
<proteinExistence type="predicted"/>
<feature type="compositionally biased region" description="Low complexity" evidence="4">
    <location>
        <begin position="121"/>
        <end position="130"/>
    </location>
</feature>
<evidence type="ECO:0000313" key="6">
    <source>
        <dbReference type="Proteomes" id="UP001529257"/>
    </source>
</evidence>
<evidence type="ECO:0000256" key="2">
    <source>
        <dbReference type="PROSITE-ProRule" id="PRU00252"/>
    </source>
</evidence>
<dbReference type="GO" id="GO:0003677">
    <property type="term" value="F:DNA binding"/>
    <property type="evidence" value="ECO:0007669"/>
    <property type="project" value="UniProtKB-KW"/>
</dbReference>